<name>A0A8T0ICR5_CERPU</name>
<proteinExistence type="predicted"/>
<dbReference type="Proteomes" id="UP000822688">
    <property type="component" value="Chromosome 4"/>
</dbReference>
<accession>A0A8T0ICR5</accession>
<organism evidence="1 2">
    <name type="scientific">Ceratodon purpureus</name>
    <name type="common">Fire moss</name>
    <name type="synonym">Dicranum purpureum</name>
    <dbReference type="NCBI Taxonomy" id="3225"/>
    <lineage>
        <taxon>Eukaryota</taxon>
        <taxon>Viridiplantae</taxon>
        <taxon>Streptophyta</taxon>
        <taxon>Embryophyta</taxon>
        <taxon>Bryophyta</taxon>
        <taxon>Bryophytina</taxon>
        <taxon>Bryopsida</taxon>
        <taxon>Dicranidae</taxon>
        <taxon>Pseudoditrichales</taxon>
        <taxon>Ditrichaceae</taxon>
        <taxon>Ceratodon</taxon>
    </lineage>
</organism>
<protein>
    <submittedName>
        <fullName evidence="1">Uncharacterized protein</fullName>
    </submittedName>
</protein>
<evidence type="ECO:0000313" key="2">
    <source>
        <dbReference type="Proteomes" id="UP000822688"/>
    </source>
</evidence>
<dbReference type="AlphaFoldDB" id="A0A8T0ICR5"/>
<reference evidence="1" key="1">
    <citation type="submission" date="2020-06" db="EMBL/GenBank/DDBJ databases">
        <title>WGS assembly of Ceratodon purpureus strain R40.</title>
        <authorList>
            <person name="Carey S.B."/>
            <person name="Jenkins J."/>
            <person name="Shu S."/>
            <person name="Lovell J.T."/>
            <person name="Sreedasyam A."/>
            <person name="Maumus F."/>
            <person name="Tiley G.P."/>
            <person name="Fernandez-Pozo N."/>
            <person name="Barry K."/>
            <person name="Chen C."/>
            <person name="Wang M."/>
            <person name="Lipzen A."/>
            <person name="Daum C."/>
            <person name="Saski C.A."/>
            <person name="Payton A.C."/>
            <person name="Mcbreen J.C."/>
            <person name="Conrad R.E."/>
            <person name="Kollar L.M."/>
            <person name="Olsson S."/>
            <person name="Huttunen S."/>
            <person name="Landis J.B."/>
            <person name="Wickett N.J."/>
            <person name="Johnson M.G."/>
            <person name="Rensing S.A."/>
            <person name="Grimwood J."/>
            <person name="Schmutz J."/>
            <person name="Mcdaniel S.F."/>
        </authorList>
    </citation>
    <scope>NUCLEOTIDE SEQUENCE</scope>
    <source>
        <strain evidence="1">R40</strain>
    </source>
</reference>
<sequence length="107" mass="12047">MANRNKDYVYNYSDADPAYSKDKTTEYPSHKITATVLLNANNIPSDSSMRIMTKELRNKNMELSRSPTSNTLTISGYPPDTGFTRHKVLEIVQKYSRGAQLIERGGA</sequence>
<gene>
    <name evidence="1" type="ORF">KC19_4G231100</name>
</gene>
<keyword evidence="2" id="KW-1185">Reference proteome</keyword>
<comment type="caution">
    <text evidence="1">The sequence shown here is derived from an EMBL/GenBank/DDBJ whole genome shotgun (WGS) entry which is preliminary data.</text>
</comment>
<dbReference type="EMBL" id="CM026424">
    <property type="protein sequence ID" value="KAG0581192.1"/>
    <property type="molecule type" value="Genomic_DNA"/>
</dbReference>
<evidence type="ECO:0000313" key="1">
    <source>
        <dbReference type="EMBL" id="KAG0581192.1"/>
    </source>
</evidence>